<evidence type="ECO:0000313" key="1">
    <source>
        <dbReference type="EMBL" id="TWH23295.1"/>
    </source>
</evidence>
<name>A0A562EN07_RHORH</name>
<evidence type="ECO:0000313" key="2">
    <source>
        <dbReference type="Proteomes" id="UP000317573"/>
    </source>
</evidence>
<accession>A0A562EN07</accession>
<sequence>MPEVVGRHPGDAGSGDGLVEPARLRVWATKVITVLVREHQIGCSLVLALAGQIGHQERRQGDGSALVSLRGAHDDVAAHLYSVLIDCCAALQEVQIAHPQTGCFAPAEAGVSEHEHQWLVRARRPSKPSGLVMGQIDGALFGLARELDSACRVRRDEAVAYGVVEYRSQYLIRPNHHRCSDRLHAVATRSEFGDPLLNSRGAHVAYPYVCPSGANPDAPCRLHRAVCGRLEVGLARQPGIPKVTNGFPGVGGCDVLTPHLGDLDGRGERLRISLGSESSFVGLPVIRGAIPNAVSLSCLGFVRINRRH</sequence>
<comment type="caution">
    <text evidence="1">The sequence shown here is derived from an EMBL/GenBank/DDBJ whole genome shotgun (WGS) entry which is preliminary data.</text>
</comment>
<reference evidence="1 2" key="1">
    <citation type="submission" date="2019-07" db="EMBL/GenBank/DDBJ databases">
        <title>Genome sequencing of lignin-degrading bacterial isolates.</title>
        <authorList>
            <person name="Gladden J."/>
        </authorList>
    </citation>
    <scope>NUCLEOTIDE SEQUENCE [LARGE SCALE GENOMIC DNA]</scope>
    <source>
        <strain evidence="1 2">J45</strain>
    </source>
</reference>
<dbReference type="Proteomes" id="UP000317573">
    <property type="component" value="Unassembled WGS sequence"/>
</dbReference>
<protein>
    <submittedName>
        <fullName evidence="1">Uncharacterized protein</fullName>
    </submittedName>
</protein>
<gene>
    <name evidence="1" type="ORF">L618_001300001300</name>
</gene>
<dbReference type="AlphaFoldDB" id="A0A562EN07"/>
<dbReference type="EMBL" id="VLJT01000010">
    <property type="protein sequence ID" value="TWH23295.1"/>
    <property type="molecule type" value="Genomic_DNA"/>
</dbReference>
<organism evidence="1 2">
    <name type="scientific">Rhodococcus rhodochrous J45</name>
    <dbReference type="NCBI Taxonomy" id="935266"/>
    <lineage>
        <taxon>Bacteria</taxon>
        <taxon>Bacillati</taxon>
        <taxon>Actinomycetota</taxon>
        <taxon>Actinomycetes</taxon>
        <taxon>Mycobacteriales</taxon>
        <taxon>Nocardiaceae</taxon>
        <taxon>Rhodococcus</taxon>
    </lineage>
</organism>
<proteinExistence type="predicted"/>